<dbReference type="Proteomes" id="UP000635245">
    <property type="component" value="Unassembled WGS sequence"/>
</dbReference>
<dbReference type="Gene3D" id="2.180.10.10">
    <property type="entry name" value="RHS repeat-associated core"/>
    <property type="match status" value="2"/>
</dbReference>
<dbReference type="InterPro" id="IPR006530">
    <property type="entry name" value="YD"/>
</dbReference>
<evidence type="ECO:0000313" key="4">
    <source>
        <dbReference type="Proteomes" id="UP000635245"/>
    </source>
</evidence>
<feature type="compositionally biased region" description="Basic and acidic residues" evidence="1">
    <location>
        <begin position="102"/>
        <end position="111"/>
    </location>
</feature>
<dbReference type="InterPro" id="IPR045351">
    <property type="entry name" value="DUF6531"/>
</dbReference>
<feature type="region of interest" description="Disordered" evidence="1">
    <location>
        <begin position="1235"/>
        <end position="1272"/>
    </location>
</feature>
<proteinExistence type="predicted"/>
<dbReference type="PANTHER" id="PTHR32305:SF15">
    <property type="entry name" value="PROTEIN RHSA-RELATED"/>
    <property type="match status" value="1"/>
</dbReference>
<dbReference type="Pfam" id="PF20148">
    <property type="entry name" value="DUF6531"/>
    <property type="match status" value="1"/>
</dbReference>
<dbReference type="InterPro" id="IPR022385">
    <property type="entry name" value="Rhs_assc_core"/>
</dbReference>
<dbReference type="Pfam" id="PF05593">
    <property type="entry name" value="RHS_repeat"/>
    <property type="match status" value="3"/>
</dbReference>
<sequence>ALKNIKGGKIDTPDGVRSGPDPKPGNTDIKGDKYDGPGNNGGSTTSSSADGGKTDPPPPPPPRNDPPKSDTTGNPPPGGNPPPAGNPPPPRNETNNGGNRPPDYDARDRALPDGSKTCVTDPVDVATGEVLMTQVDLVLPGDAGDLELSRTHLSSYRAGRWFGRSWASTVDQRLEFSGDRVRFYSEDGMVLVYPLPTGQPVLPLEGPRYPLWRTPEGYRLSTGERELDFAGAGRIAALTAIEQYGSRTEFAYGADGAPTALRRDDGTEIRFGTADGRVVTLGAPGAAPLVRFGYNRLGQLSAIADFEGRPMRLDYDFEHRLVGWQDRTGTWYRYVYDAEGRCVRTVGANGYYNSAFAYEPGVTRYTDALGHTWVYRLNEARQLVERIDPLGGSRRYVWSRYDQLLSQLDELGRETRYDYAGGELVSVTRPDGSVVAIAPANQGEVRMQAGEGDAAVHRLVPAADPFAGVPGAALPAEHAVAPDPLADEQATDASVRPEERDLFGRPQLVHTASGGAARLGWTAQGRRSWRIGPHGHREAWIYDAEGQVVEYRDAAGGVRRRGYGPFGLALEDVDAAGARTVYTYDGELRLTSVTNPQGLTWRYDYDAAGRLVEETDYDGRRLTYDYDAAGQLRIMTNGLGQPTVYDYDALGNLIERRTTEEATRYAYDALGRLIFAENPESRLELVRDGRGRVVVETVNGIGVCWDYGGTVLRRRTSSGVDSEWSLDPAGLPRSLRIAGHGIEFEHDAVGREIARGVDAVPVLRRRFDAEDRLAEEAIAGIGTRTYGYRPDGRLAAVDDTTRPWRFAFDQAGRVSEARSPEGVEQFAHDAAGTIVSAATPWVPGPRVHRANTLLSAGGTRYTSDEQGRVTGRHRTGPDGEWSWTYSWDQLDRMRGVRTPDGARWTYHYDPLGRRFAKRRWVTGAGGDPELAADTRFLWSGFDLVERVERGADGSHRILTWERHLTDNRPIAQVEQTGAETRYRTVITSPAGTPTELLDEHGALVWQDRSSFWGAPLPGADTAAVPLAFPGQHRDEETGLHYNVFRYYDPETARYLSQDPLGLTAAPNPVGYVAEPLLIGDPLGLHGSCGKTGGPDAPKRPAPDDFEVPPAKRQDNGVDVLRMTPEEFNKFKPELDGMMRADKHFFWSGGYKQGPGNPDDKYLHSIEFKANQVAKEHGGNTLEGLIADNKLKMPGWVDQKMMNDSDKGFWSHSDHGSSNQDQKKFVSEKWDHASETFAKNSKDASETHVVFPDKPGAQTSTGTDNPGDIYDYRRPDNIFDKIEYPKLEEQGIPVTEHNAETGATRPYQKPNP</sequence>
<comment type="caution">
    <text evidence="3">The sequence shown here is derived from an EMBL/GenBank/DDBJ whole genome shotgun (WGS) entry which is preliminary data.</text>
</comment>
<feature type="region of interest" description="Disordered" evidence="1">
    <location>
        <begin position="1"/>
        <end position="120"/>
    </location>
</feature>
<dbReference type="InterPro" id="IPR031325">
    <property type="entry name" value="RHS_repeat"/>
</dbReference>
<gene>
    <name evidence="3" type="ORF">JHE00_33150</name>
</gene>
<dbReference type="NCBIfam" id="TIGR03696">
    <property type="entry name" value="Rhs_assc_core"/>
    <property type="match status" value="1"/>
</dbReference>
<dbReference type="EMBL" id="JAENJH010000015">
    <property type="protein sequence ID" value="MBK1789206.1"/>
    <property type="molecule type" value="Genomic_DNA"/>
</dbReference>
<dbReference type="PANTHER" id="PTHR32305">
    <property type="match status" value="1"/>
</dbReference>
<feature type="compositionally biased region" description="Pro residues" evidence="1">
    <location>
        <begin position="74"/>
        <end position="91"/>
    </location>
</feature>
<feature type="region of interest" description="Disordered" evidence="1">
    <location>
        <begin position="1287"/>
        <end position="1311"/>
    </location>
</feature>
<dbReference type="SUPFAM" id="SSF82171">
    <property type="entry name" value="DPP6 N-terminal domain-like"/>
    <property type="match status" value="1"/>
</dbReference>
<protein>
    <submittedName>
        <fullName evidence="3">RHS repeat protein</fullName>
    </submittedName>
</protein>
<reference evidence="3" key="1">
    <citation type="submission" date="2020-12" db="EMBL/GenBank/DDBJ databases">
        <title>Prauserella sp. ASG 168, a novel actinomycete isolated from cave rock.</title>
        <authorList>
            <person name="Suriyachadkun C."/>
        </authorList>
    </citation>
    <scope>NUCLEOTIDE SEQUENCE</scope>
    <source>
        <strain evidence="3">ASG 168</strain>
    </source>
</reference>
<evidence type="ECO:0000313" key="3">
    <source>
        <dbReference type="EMBL" id="MBK1789206.1"/>
    </source>
</evidence>
<feature type="domain" description="DUF6531" evidence="2">
    <location>
        <begin position="121"/>
        <end position="193"/>
    </location>
</feature>
<feature type="non-terminal residue" evidence="3">
    <location>
        <position position="1"/>
    </location>
</feature>
<feature type="compositionally biased region" description="Basic and acidic residues" evidence="1">
    <location>
        <begin position="1235"/>
        <end position="1245"/>
    </location>
</feature>
<evidence type="ECO:0000256" key="1">
    <source>
        <dbReference type="SAM" id="MobiDB-lite"/>
    </source>
</evidence>
<accession>A0A934V587</accession>
<evidence type="ECO:0000259" key="2">
    <source>
        <dbReference type="Pfam" id="PF20148"/>
    </source>
</evidence>
<dbReference type="RefSeq" id="WP_200325924.1">
    <property type="nucleotide sequence ID" value="NZ_JAENJH010000015.1"/>
</dbReference>
<keyword evidence="4" id="KW-1185">Reference proteome</keyword>
<feature type="region of interest" description="Disordered" evidence="1">
    <location>
        <begin position="1089"/>
        <end position="1112"/>
    </location>
</feature>
<dbReference type="InterPro" id="IPR050708">
    <property type="entry name" value="T6SS_VgrG/RHS"/>
</dbReference>
<feature type="compositionally biased region" description="Low complexity" evidence="1">
    <location>
        <begin position="42"/>
        <end position="51"/>
    </location>
</feature>
<organism evidence="3 4">
    <name type="scientific">Prauserella cavernicola</name>
    <dbReference type="NCBI Taxonomy" id="2800127"/>
    <lineage>
        <taxon>Bacteria</taxon>
        <taxon>Bacillati</taxon>
        <taxon>Actinomycetota</taxon>
        <taxon>Actinomycetes</taxon>
        <taxon>Pseudonocardiales</taxon>
        <taxon>Pseudonocardiaceae</taxon>
        <taxon>Prauserella</taxon>
    </lineage>
</organism>
<name>A0A934V587_9PSEU</name>
<dbReference type="NCBIfam" id="TIGR01643">
    <property type="entry name" value="YD_repeat_2x"/>
    <property type="match status" value="5"/>
</dbReference>
<feature type="compositionally biased region" description="Pro residues" evidence="1">
    <location>
        <begin position="55"/>
        <end position="64"/>
    </location>
</feature>